<feature type="non-terminal residue" evidence="2">
    <location>
        <position position="1"/>
    </location>
</feature>
<evidence type="ECO:0000256" key="1">
    <source>
        <dbReference type="SAM" id="MobiDB-lite"/>
    </source>
</evidence>
<evidence type="ECO:0000313" key="2">
    <source>
        <dbReference type="EMBL" id="KAA6374044.1"/>
    </source>
</evidence>
<gene>
    <name evidence="2" type="ORF">EZS28_030428</name>
</gene>
<reference evidence="2 3" key="1">
    <citation type="submission" date="2019-03" db="EMBL/GenBank/DDBJ databases">
        <title>Single cell metagenomics reveals metabolic interactions within the superorganism composed of flagellate Streblomastix strix and complex community of Bacteroidetes bacteria on its surface.</title>
        <authorList>
            <person name="Treitli S.C."/>
            <person name="Kolisko M."/>
            <person name="Husnik F."/>
            <person name="Keeling P."/>
            <person name="Hampl V."/>
        </authorList>
    </citation>
    <scope>NUCLEOTIDE SEQUENCE [LARGE SCALE GENOMIC DNA]</scope>
    <source>
        <strain evidence="2">ST1C</strain>
    </source>
</reference>
<name>A0A5J4UUT8_9EUKA</name>
<sequence>GRLQFPSQSNYSLQQQDTTEASPTETIKTKTTKDLAKALAFYETMEVRWGQMLVIETETCKTTCLRAQSDGLYNIHEGVSEGKTE</sequence>
<comment type="caution">
    <text evidence="2">The sequence shown here is derived from an EMBL/GenBank/DDBJ whole genome shotgun (WGS) entry which is preliminary data.</text>
</comment>
<organism evidence="2 3">
    <name type="scientific">Streblomastix strix</name>
    <dbReference type="NCBI Taxonomy" id="222440"/>
    <lineage>
        <taxon>Eukaryota</taxon>
        <taxon>Metamonada</taxon>
        <taxon>Preaxostyla</taxon>
        <taxon>Oxymonadida</taxon>
        <taxon>Streblomastigidae</taxon>
        <taxon>Streblomastix</taxon>
    </lineage>
</organism>
<feature type="region of interest" description="Disordered" evidence="1">
    <location>
        <begin position="1"/>
        <end position="28"/>
    </location>
</feature>
<dbReference type="AlphaFoldDB" id="A0A5J4UUT8"/>
<dbReference type="EMBL" id="SNRW01012268">
    <property type="protein sequence ID" value="KAA6374044.1"/>
    <property type="molecule type" value="Genomic_DNA"/>
</dbReference>
<evidence type="ECO:0000313" key="3">
    <source>
        <dbReference type="Proteomes" id="UP000324800"/>
    </source>
</evidence>
<dbReference type="Proteomes" id="UP000324800">
    <property type="component" value="Unassembled WGS sequence"/>
</dbReference>
<dbReference type="OrthoDB" id="5593012at2759"/>
<feature type="compositionally biased region" description="Polar residues" evidence="1">
    <location>
        <begin position="1"/>
        <end position="25"/>
    </location>
</feature>
<protein>
    <submittedName>
        <fullName evidence="2">Uncharacterized protein</fullName>
    </submittedName>
</protein>
<proteinExistence type="predicted"/>
<accession>A0A5J4UUT8</accession>